<evidence type="ECO:0000313" key="2">
    <source>
        <dbReference type="EMBL" id="GGD49727.1"/>
    </source>
</evidence>
<evidence type="ECO:0008006" key="4">
    <source>
        <dbReference type="Google" id="ProtNLM"/>
    </source>
</evidence>
<sequence length="208" mass="24500">MQKSISMFSKEAYRIFEESIKKYHLIDKVDQNFENPYPSGTIEHLLYRKNWIDTVQWHYEDLIRDPDIEPGAALELKRKIDASNQDRTDLVEYIDSYFLEKYKGVKILEDATINTESPAWAIDRLSILALKIYHMKEETEREDASEDHLQACRQKLSVLTEQKKDLSSAIDQLLADIEAGRKYMKVYKQMKMYNDDELNPVLRGQKQG</sequence>
<dbReference type="EMBL" id="BMFH01000001">
    <property type="protein sequence ID" value="GGD49727.1"/>
    <property type="molecule type" value="Genomic_DNA"/>
</dbReference>
<dbReference type="Pfam" id="PF14063">
    <property type="entry name" value="DUF4254"/>
    <property type="match status" value="1"/>
</dbReference>
<feature type="coiled-coil region" evidence="1">
    <location>
        <begin position="149"/>
        <end position="176"/>
    </location>
</feature>
<accession>A0ABQ1QWF3</accession>
<evidence type="ECO:0000256" key="1">
    <source>
        <dbReference type="SAM" id="Coils"/>
    </source>
</evidence>
<protein>
    <recommendedName>
        <fullName evidence="4">DUF4254 domain-containing protein</fullName>
    </recommendedName>
</protein>
<keyword evidence="1" id="KW-0175">Coiled coil</keyword>
<dbReference type="Proteomes" id="UP000625780">
    <property type="component" value="Unassembled WGS sequence"/>
</dbReference>
<comment type="caution">
    <text evidence="2">The sequence shown here is derived from an EMBL/GenBank/DDBJ whole genome shotgun (WGS) entry which is preliminary data.</text>
</comment>
<organism evidence="2 3">
    <name type="scientific">Muriicola marianensis</name>
    <dbReference type="NCBI Taxonomy" id="1324801"/>
    <lineage>
        <taxon>Bacteria</taxon>
        <taxon>Pseudomonadati</taxon>
        <taxon>Bacteroidota</taxon>
        <taxon>Flavobacteriia</taxon>
        <taxon>Flavobacteriales</taxon>
        <taxon>Flavobacteriaceae</taxon>
        <taxon>Muriicola</taxon>
    </lineage>
</organism>
<proteinExistence type="predicted"/>
<reference evidence="3" key="1">
    <citation type="journal article" date="2019" name="Int. J. Syst. Evol. Microbiol.">
        <title>The Global Catalogue of Microorganisms (GCM) 10K type strain sequencing project: providing services to taxonomists for standard genome sequencing and annotation.</title>
        <authorList>
            <consortium name="The Broad Institute Genomics Platform"/>
            <consortium name="The Broad Institute Genome Sequencing Center for Infectious Disease"/>
            <person name="Wu L."/>
            <person name="Ma J."/>
        </authorList>
    </citation>
    <scope>NUCLEOTIDE SEQUENCE [LARGE SCALE GENOMIC DNA]</scope>
    <source>
        <strain evidence="3">CGMCC 1.12606</strain>
    </source>
</reference>
<dbReference type="InterPro" id="IPR025350">
    <property type="entry name" value="DUF4254"/>
</dbReference>
<name>A0ABQ1QWF3_9FLAO</name>
<keyword evidence="3" id="KW-1185">Reference proteome</keyword>
<evidence type="ECO:0000313" key="3">
    <source>
        <dbReference type="Proteomes" id="UP000625780"/>
    </source>
</evidence>
<gene>
    <name evidence="2" type="ORF">GCM10011361_15500</name>
</gene>